<dbReference type="GO" id="GO:0032993">
    <property type="term" value="C:protein-DNA complex"/>
    <property type="evidence" value="ECO:0007669"/>
    <property type="project" value="TreeGrafter"/>
</dbReference>
<evidence type="ECO:0000313" key="6">
    <source>
        <dbReference type="EMBL" id="RQW62038.1"/>
    </source>
</evidence>
<dbReference type="GO" id="GO:0005829">
    <property type="term" value="C:cytosol"/>
    <property type="evidence" value="ECO:0007669"/>
    <property type="project" value="TreeGrafter"/>
</dbReference>
<keyword evidence="2" id="KW-0902">Two-component regulatory system</keyword>
<dbReference type="InterPro" id="IPR036388">
    <property type="entry name" value="WH-like_DNA-bd_sf"/>
</dbReference>
<reference evidence="6 7" key="1">
    <citation type="submission" date="2018-11" db="EMBL/GenBank/DDBJ databases">
        <title>Vibrio LJC006 sp. nov., isolated from seawater during the bloom of the enteromorpha.</title>
        <authorList>
            <person name="Liang J."/>
        </authorList>
    </citation>
    <scope>NUCLEOTIDE SEQUENCE [LARGE SCALE GENOMIC DNA]</scope>
    <source>
        <strain evidence="6 7">LJC006</strain>
    </source>
</reference>
<dbReference type="InterPro" id="IPR036390">
    <property type="entry name" value="WH_DNA-bd_sf"/>
</dbReference>
<feature type="domain" description="Response regulatory" evidence="5">
    <location>
        <begin position="3"/>
        <end position="117"/>
    </location>
</feature>
<feature type="modified residue" description="4-aspartylphosphate" evidence="4">
    <location>
        <position position="52"/>
    </location>
</feature>
<dbReference type="Pfam" id="PF00072">
    <property type="entry name" value="Response_reg"/>
    <property type="match status" value="1"/>
</dbReference>
<dbReference type="OrthoDB" id="5825004at2"/>
<dbReference type="SUPFAM" id="SSF46785">
    <property type="entry name" value="Winged helix' DNA-binding domain"/>
    <property type="match status" value="1"/>
</dbReference>
<evidence type="ECO:0000256" key="3">
    <source>
        <dbReference type="ARBA" id="ARBA00023125"/>
    </source>
</evidence>
<comment type="caution">
    <text evidence="6">The sequence shown here is derived from an EMBL/GenBank/DDBJ whole genome shotgun (WGS) entry which is preliminary data.</text>
</comment>
<dbReference type="Gene3D" id="3.40.50.2300">
    <property type="match status" value="1"/>
</dbReference>
<dbReference type="GO" id="GO:0006355">
    <property type="term" value="P:regulation of DNA-templated transcription"/>
    <property type="evidence" value="ECO:0007669"/>
    <property type="project" value="TreeGrafter"/>
</dbReference>
<dbReference type="SMART" id="SM00448">
    <property type="entry name" value="REC"/>
    <property type="match status" value="1"/>
</dbReference>
<dbReference type="InterPro" id="IPR039420">
    <property type="entry name" value="WalR-like"/>
</dbReference>
<evidence type="ECO:0000259" key="5">
    <source>
        <dbReference type="PROSITE" id="PS50110"/>
    </source>
</evidence>
<accession>A0A3N9TCX2</accession>
<dbReference type="GO" id="GO:0000976">
    <property type="term" value="F:transcription cis-regulatory region binding"/>
    <property type="evidence" value="ECO:0007669"/>
    <property type="project" value="TreeGrafter"/>
</dbReference>
<name>A0A3N9TCX2_9VIBR</name>
<gene>
    <name evidence="6" type="ORF">EES38_16870</name>
</gene>
<keyword evidence="7" id="KW-1185">Reference proteome</keyword>
<dbReference type="InterPro" id="IPR011006">
    <property type="entry name" value="CheY-like_superfamily"/>
</dbReference>
<dbReference type="Proteomes" id="UP000281112">
    <property type="component" value="Unassembled WGS sequence"/>
</dbReference>
<dbReference type="Gene3D" id="1.10.10.10">
    <property type="entry name" value="Winged helix-like DNA-binding domain superfamily/Winged helix DNA-binding domain"/>
    <property type="match status" value="1"/>
</dbReference>
<dbReference type="PANTHER" id="PTHR48111:SF40">
    <property type="entry name" value="PHOSPHATE REGULON TRANSCRIPTIONAL REGULATORY PROTEIN PHOB"/>
    <property type="match status" value="1"/>
</dbReference>
<evidence type="ECO:0000256" key="1">
    <source>
        <dbReference type="ARBA" id="ARBA00022553"/>
    </source>
</evidence>
<evidence type="ECO:0000256" key="2">
    <source>
        <dbReference type="ARBA" id="ARBA00023012"/>
    </source>
</evidence>
<dbReference type="SUPFAM" id="SSF52172">
    <property type="entry name" value="CheY-like"/>
    <property type="match status" value="1"/>
</dbReference>
<keyword evidence="3" id="KW-0238">DNA-binding</keyword>
<dbReference type="PANTHER" id="PTHR48111">
    <property type="entry name" value="REGULATOR OF RPOS"/>
    <property type="match status" value="1"/>
</dbReference>
<evidence type="ECO:0000256" key="4">
    <source>
        <dbReference type="PROSITE-ProRule" id="PRU00169"/>
    </source>
</evidence>
<keyword evidence="1 4" id="KW-0597">Phosphoprotein</keyword>
<dbReference type="Pfam" id="PF24038">
    <property type="entry name" value="DUF7347"/>
    <property type="match status" value="1"/>
</dbReference>
<dbReference type="GO" id="GO:0000156">
    <property type="term" value="F:phosphorelay response regulator activity"/>
    <property type="evidence" value="ECO:0007669"/>
    <property type="project" value="TreeGrafter"/>
</dbReference>
<dbReference type="AlphaFoldDB" id="A0A3N9TCX2"/>
<dbReference type="InterPro" id="IPR055771">
    <property type="entry name" value="DUF7347"/>
</dbReference>
<protein>
    <submittedName>
        <fullName evidence="6">Response regulator</fullName>
    </submittedName>
</protein>
<dbReference type="RefSeq" id="WP_124938375.1">
    <property type="nucleotide sequence ID" value="NZ_RJVQ01000008.1"/>
</dbReference>
<dbReference type="PROSITE" id="PS50110">
    <property type="entry name" value="RESPONSE_REGULATORY"/>
    <property type="match status" value="1"/>
</dbReference>
<dbReference type="InterPro" id="IPR001789">
    <property type="entry name" value="Sig_transdc_resp-reg_receiver"/>
</dbReference>
<organism evidence="6 7">
    <name type="scientific">Vibrio viridaestus</name>
    <dbReference type="NCBI Taxonomy" id="2487322"/>
    <lineage>
        <taxon>Bacteria</taxon>
        <taxon>Pseudomonadati</taxon>
        <taxon>Pseudomonadota</taxon>
        <taxon>Gammaproteobacteria</taxon>
        <taxon>Vibrionales</taxon>
        <taxon>Vibrionaceae</taxon>
        <taxon>Vibrio</taxon>
    </lineage>
</organism>
<proteinExistence type="predicted"/>
<sequence>MKKILIIEDDAILRQSIEAVLGLENYFVSGCESVEIAVEILKENSFDIILLDVMLAGMSGIEGITLLKYIQPSIAIIIMTAYATVDLAVDAMKKGADEFLTKPFDMETLSVSIRKVVQKHQPKTVKEERNEDLIFSALANPIRRTVIKQLHLYHQVKFMDLCRLVDIEDHTKFNFHLRQLINCGIVKKLNRKEYTLTDLGRDLCSGGLMEF</sequence>
<evidence type="ECO:0000313" key="7">
    <source>
        <dbReference type="Proteomes" id="UP000281112"/>
    </source>
</evidence>
<dbReference type="EMBL" id="RJVQ01000008">
    <property type="protein sequence ID" value="RQW62038.1"/>
    <property type="molecule type" value="Genomic_DNA"/>
</dbReference>